<reference evidence="2 3" key="1">
    <citation type="journal article" date="2018" name="J. Allergy Clin. Immunol.">
        <title>High-quality assembly of Dermatophagoides pteronyssinus genome and transcriptome reveals a wide range of novel allergens.</title>
        <authorList>
            <person name="Liu X.Y."/>
            <person name="Yang K.Y."/>
            <person name="Wang M.Q."/>
            <person name="Kwok J.S."/>
            <person name="Zeng X."/>
            <person name="Yang Z."/>
            <person name="Xiao X.J."/>
            <person name="Lau C.P."/>
            <person name="Li Y."/>
            <person name="Huang Z.M."/>
            <person name="Ba J.G."/>
            <person name="Yim A.K."/>
            <person name="Ouyang C.Y."/>
            <person name="Ngai S.M."/>
            <person name="Chan T.F."/>
            <person name="Leung E.L."/>
            <person name="Liu L."/>
            <person name="Liu Z.G."/>
            <person name="Tsui S.K."/>
        </authorList>
    </citation>
    <scope>NUCLEOTIDE SEQUENCE [LARGE SCALE GENOMIC DNA]</scope>
    <source>
        <strain evidence="2">Derp</strain>
    </source>
</reference>
<keyword evidence="1" id="KW-1133">Transmembrane helix</keyword>
<name>A0ABQ8ITZ8_DERPT</name>
<reference evidence="2 3" key="2">
    <citation type="journal article" date="2022" name="Mol. Biol. Evol.">
        <title>Comparative Genomics Reveals Insights into the Divergent Evolution of Astigmatic Mites and Household Pest Adaptations.</title>
        <authorList>
            <person name="Xiong Q."/>
            <person name="Wan A.T."/>
            <person name="Liu X."/>
            <person name="Fung C.S."/>
            <person name="Xiao X."/>
            <person name="Malainual N."/>
            <person name="Hou J."/>
            <person name="Wang L."/>
            <person name="Wang M."/>
            <person name="Yang K.Y."/>
            <person name="Cui Y."/>
            <person name="Leung E.L."/>
            <person name="Nong W."/>
            <person name="Shin S.K."/>
            <person name="Au S.W."/>
            <person name="Jeong K.Y."/>
            <person name="Chew F.T."/>
            <person name="Hui J.H."/>
            <person name="Leung T.F."/>
            <person name="Tungtrongchitr A."/>
            <person name="Zhong N."/>
            <person name="Liu Z."/>
            <person name="Tsui S.K."/>
        </authorList>
    </citation>
    <scope>NUCLEOTIDE SEQUENCE [LARGE SCALE GENOMIC DNA]</scope>
    <source>
        <strain evidence="2">Derp</strain>
    </source>
</reference>
<organism evidence="2 3">
    <name type="scientific">Dermatophagoides pteronyssinus</name>
    <name type="common">European house dust mite</name>
    <dbReference type="NCBI Taxonomy" id="6956"/>
    <lineage>
        <taxon>Eukaryota</taxon>
        <taxon>Metazoa</taxon>
        <taxon>Ecdysozoa</taxon>
        <taxon>Arthropoda</taxon>
        <taxon>Chelicerata</taxon>
        <taxon>Arachnida</taxon>
        <taxon>Acari</taxon>
        <taxon>Acariformes</taxon>
        <taxon>Sarcoptiformes</taxon>
        <taxon>Astigmata</taxon>
        <taxon>Psoroptidia</taxon>
        <taxon>Analgoidea</taxon>
        <taxon>Pyroglyphidae</taxon>
        <taxon>Dermatophagoidinae</taxon>
        <taxon>Dermatophagoides</taxon>
    </lineage>
</organism>
<evidence type="ECO:0000313" key="3">
    <source>
        <dbReference type="Proteomes" id="UP000887458"/>
    </source>
</evidence>
<protein>
    <submittedName>
        <fullName evidence="2">Uncharacterized protein</fullName>
    </submittedName>
</protein>
<accession>A0ABQ8ITZ8</accession>
<keyword evidence="3" id="KW-1185">Reference proteome</keyword>
<comment type="caution">
    <text evidence="2">The sequence shown here is derived from an EMBL/GenBank/DDBJ whole genome shotgun (WGS) entry which is preliminary data.</text>
</comment>
<evidence type="ECO:0000313" key="2">
    <source>
        <dbReference type="EMBL" id="KAH9413773.1"/>
    </source>
</evidence>
<keyword evidence="1" id="KW-0472">Membrane</keyword>
<feature type="transmembrane region" description="Helical" evidence="1">
    <location>
        <begin position="32"/>
        <end position="50"/>
    </location>
</feature>
<dbReference type="Proteomes" id="UP000887458">
    <property type="component" value="Unassembled WGS sequence"/>
</dbReference>
<gene>
    <name evidence="2" type="ORF">DERP_012106</name>
</gene>
<keyword evidence="1" id="KW-0812">Transmembrane</keyword>
<dbReference type="EMBL" id="NJHN03000119">
    <property type="protein sequence ID" value="KAH9413773.1"/>
    <property type="molecule type" value="Genomic_DNA"/>
</dbReference>
<proteinExistence type="predicted"/>
<sequence length="66" mass="7636">MFARPCLLAIILLRSSLHVIFSIGLDEKSIFLLSALFLIRLIDLFLKFFVLEKLAMYKYPAVILYA</sequence>
<evidence type="ECO:0000256" key="1">
    <source>
        <dbReference type="SAM" id="Phobius"/>
    </source>
</evidence>